<evidence type="ECO:0000313" key="1">
    <source>
        <dbReference type="EMBL" id="ACV76536.1"/>
    </source>
</evidence>
<reference evidence="2" key="1">
    <citation type="submission" date="2009-09" db="EMBL/GenBank/DDBJ databases">
        <title>The complete genome of Nakamurella multipartita DSM 44233.</title>
        <authorList>
            <consortium name="US DOE Joint Genome Institute (JGI-PGF)"/>
            <person name="Lucas S."/>
            <person name="Copeland A."/>
            <person name="Lapidus A."/>
            <person name="Glavina del Rio T."/>
            <person name="Dalin E."/>
            <person name="Tice H."/>
            <person name="Bruce D."/>
            <person name="Goodwin L."/>
            <person name="Pitluck S."/>
            <person name="Kyrpides N."/>
            <person name="Mavromatis K."/>
            <person name="Ivanova N."/>
            <person name="Ovchinnikova G."/>
            <person name="Sims D."/>
            <person name="Meincke L."/>
            <person name="Brettin T."/>
            <person name="Detter J.C."/>
            <person name="Han C."/>
            <person name="Larimer F."/>
            <person name="Land M."/>
            <person name="Hauser L."/>
            <person name="Markowitz V."/>
            <person name="Cheng J.-F."/>
            <person name="Hugenholtz P."/>
            <person name="Woyke T."/>
            <person name="Wu D."/>
            <person name="Klenk H.-P."/>
            <person name="Eisen J.A."/>
        </authorList>
    </citation>
    <scope>NUCLEOTIDE SEQUENCE [LARGE SCALE GENOMIC DNA]</scope>
    <source>
        <strain evidence="2">ATCC 700099 / DSM 44233 / CIP 104796 / JCM 9543 / NBRC 105858 / Y-104</strain>
    </source>
</reference>
<proteinExistence type="predicted"/>
<dbReference type="InParanoid" id="C8XIU9"/>
<protein>
    <submittedName>
        <fullName evidence="1">Uncharacterized protein</fullName>
    </submittedName>
</protein>
<dbReference type="HOGENOM" id="CLU_2917808_0_0_11"/>
<gene>
    <name evidence="1" type="ordered locus">Namu_0102</name>
</gene>
<dbReference type="AlphaFoldDB" id="C8XIU9"/>
<evidence type="ECO:0000313" key="2">
    <source>
        <dbReference type="Proteomes" id="UP000002218"/>
    </source>
</evidence>
<dbReference type="RefSeq" id="WP_012814011.1">
    <property type="nucleotide sequence ID" value="NC_013235.1"/>
</dbReference>
<dbReference type="STRING" id="479431.Namu_0102"/>
<name>C8XIU9_NAKMY</name>
<sequence>MVRRFTTIRWVDVTMVFQPAPGDPIRIRRSDGKLFVLPGVGLDRLPEILALATQDSAEPRA</sequence>
<dbReference type="KEGG" id="nml:Namu_0102"/>
<dbReference type="EMBL" id="CP001737">
    <property type="protein sequence ID" value="ACV76536.1"/>
    <property type="molecule type" value="Genomic_DNA"/>
</dbReference>
<organism evidence="1 2">
    <name type="scientific">Nakamurella multipartita (strain ATCC 700099 / DSM 44233 / CIP 104796 / JCM 9543 / NBRC 105858 / Y-104)</name>
    <name type="common">Microsphaera multipartita</name>
    <dbReference type="NCBI Taxonomy" id="479431"/>
    <lineage>
        <taxon>Bacteria</taxon>
        <taxon>Bacillati</taxon>
        <taxon>Actinomycetota</taxon>
        <taxon>Actinomycetes</taxon>
        <taxon>Nakamurellales</taxon>
        <taxon>Nakamurellaceae</taxon>
        <taxon>Nakamurella</taxon>
    </lineage>
</organism>
<reference evidence="1 2" key="2">
    <citation type="journal article" date="2010" name="Stand. Genomic Sci.">
        <title>Complete genome sequence of Nakamurella multipartita type strain (Y-104).</title>
        <authorList>
            <person name="Tice H."/>
            <person name="Mayilraj S."/>
            <person name="Sims D."/>
            <person name="Lapidus A."/>
            <person name="Nolan M."/>
            <person name="Lucas S."/>
            <person name="Glavina Del Rio T."/>
            <person name="Copeland A."/>
            <person name="Cheng J.F."/>
            <person name="Meincke L."/>
            <person name="Bruce D."/>
            <person name="Goodwin L."/>
            <person name="Pitluck S."/>
            <person name="Ivanova N."/>
            <person name="Mavromatis K."/>
            <person name="Ovchinnikova G."/>
            <person name="Pati A."/>
            <person name="Chen A."/>
            <person name="Palaniappan K."/>
            <person name="Land M."/>
            <person name="Hauser L."/>
            <person name="Chang Y.J."/>
            <person name="Jeffries C.D."/>
            <person name="Detter J.C."/>
            <person name="Brettin T."/>
            <person name="Rohde M."/>
            <person name="Goker M."/>
            <person name="Bristow J."/>
            <person name="Eisen J.A."/>
            <person name="Markowitz V."/>
            <person name="Hugenholtz P."/>
            <person name="Kyrpides N.C."/>
            <person name="Klenk H.P."/>
            <person name="Chen F."/>
        </authorList>
    </citation>
    <scope>NUCLEOTIDE SEQUENCE [LARGE SCALE GENOMIC DNA]</scope>
    <source>
        <strain evidence="2">ATCC 700099 / DSM 44233 / CIP 104796 / JCM 9543 / NBRC 105858 / Y-104</strain>
    </source>
</reference>
<keyword evidence="2" id="KW-1185">Reference proteome</keyword>
<accession>C8XIU9</accession>
<dbReference type="Proteomes" id="UP000002218">
    <property type="component" value="Chromosome"/>
</dbReference>